<dbReference type="AlphaFoldDB" id="A0A9D7XEC2"/>
<proteinExistence type="predicted"/>
<name>A0A9D7XEC2_9BACT</name>
<evidence type="ECO:0008006" key="3">
    <source>
        <dbReference type="Google" id="ProtNLM"/>
    </source>
</evidence>
<reference evidence="1 2" key="1">
    <citation type="submission" date="2020-10" db="EMBL/GenBank/DDBJ databases">
        <title>Connecting structure to function with the recovery of over 1000 high-quality activated sludge metagenome-assembled genomes encoding full-length rRNA genes using long-read sequencing.</title>
        <authorList>
            <person name="Singleton C.M."/>
            <person name="Petriglieri F."/>
            <person name="Kristensen J.M."/>
            <person name="Kirkegaard R.H."/>
            <person name="Michaelsen T.Y."/>
            <person name="Andersen M.H."/>
            <person name="Karst S.M."/>
            <person name="Dueholm M.S."/>
            <person name="Nielsen P.H."/>
            <person name="Albertsen M."/>
        </authorList>
    </citation>
    <scope>NUCLEOTIDE SEQUENCE [LARGE SCALE GENOMIC DNA]</scope>
    <source>
        <strain evidence="1">Ribe_18-Q3-R11-54_BAT3C.373</strain>
    </source>
</reference>
<sequence length="188" mass="21924">MTKRHFITTLVFVLTLSSCSMNYLDYYQHIESPDGKFYYGLYSDFSIGDPGFLVLKLDKKINPKDLKINYSVKNGITGDDAKWIGDRTILSNYDEASQYCSDPKIEILDNRFLVFSRGGYMFGLYDLKLEKDTFNNCCPWNEWASQNIWAEKGTNYKGHIPKDEKSDYGLWIEKNIHNKIKDYIANNK</sequence>
<gene>
    <name evidence="1" type="ORF">IPO85_15650</name>
</gene>
<organism evidence="1 2">
    <name type="scientific">Candidatus Defluviibacterium haderslevense</name>
    <dbReference type="NCBI Taxonomy" id="2981993"/>
    <lineage>
        <taxon>Bacteria</taxon>
        <taxon>Pseudomonadati</taxon>
        <taxon>Bacteroidota</taxon>
        <taxon>Saprospiria</taxon>
        <taxon>Saprospirales</taxon>
        <taxon>Saprospiraceae</taxon>
        <taxon>Candidatus Defluviibacterium</taxon>
    </lineage>
</organism>
<dbReference type="PROSITE" id="PS51257">
    <property type="entry name" value="PROKAR_LIPOPROTEIN"/>
    <property type="match status" value="1"/>
</dbReference>
<accession>A0A9D7XEC2</accession>
<comment type="caution">
    <text evidence="1">The sequence shown here is derived from an EMBL/GenBank/DDBJ whole genome shotgun (WGS) entry which is preliminary data.</text>
</comment>
<protein>
    <recommendedName>
        <fullName evidence="3">Lipoprotein</fullName>
    </recommendedName>
</protein>
<dbReference type="EMBL" id="JADKFW010000013">
    <property type="protein sequence ID" value="MBK9718914.1"/>
    <property type="molecule type" value="Genomic_DNA"/>
</dbReference>
<dbReference type="Proteomes" id="UP000808349">
    <property type="component" value="Unassembled WGS sequence"/>
</dbReference>
<evidence type="ECO:0000313" key="1">
    <source>
        <dbReference type="EMBL" id="MBK9718914.1"/>
    </source>
</evidence>
<evidence type="ECO:0000313" key="2">
    <source>
        <dbReference type="Proteomes" id="UP000808349"/>
    </source>
</evidence>